<protein>
    <submittedName>
        <fullName evidence="5">Nitroreductase family protein</fullName>
    </submittedName>
</protein>
<sequence>MDAIQAIQKRHAVRSFQSQKLELEQIKQIISIAQKAPSWVNSQELHVDVAVGSSLEQIRQKNVIAVEAGQLSQADLPAPVADQWSSEAQLNMQQWSDKMKQLLDDKNLAHLNTLKAELYNAPAIVYLSLPQHFTSWSLYDLGAFSEALMVAAYDLQVDSLPAYQFVLYPEMVKQILNIDKQRQLIVGLGLGYAKESDLVNQIGAKRQPLSDILTIHK</sequence>
<dbReference type="PANTHER" id="PTHR23026:SF90">
    <property type="entry name" value="IODOTYROSINE DEIODINASE 1"/>
    <property type="match status" value="1"/>
</dbReference>
<dbReference type="EMBL" id="CP093366">
    <property type="protein sequence ID" value="UQS81483.1"/>
    <property type="molecule type" value="Genomic_DNA"/>
</dbReference>
<evidence type="ECO:0000256" key="2">
    <source>
        <dbReference type="ARBA" id="ARBA00022643"/>
    </source>
</evidence>
<dbReference type="Pfam" id="PF00881">
    <property type="entry name" value="Nitroreductase"/>
    <property type="match status" value="1"/>
</dbReference>
<keyword evidence="6" id="KW-1185">Reference proteome</keyword>
<feature type="domain" description="Nitroreductase" evidence="4">
    <location>
        <begin position="7"/>
        <end position="192"/>
    </location>
</feature>
<dbReference type="Proteomes" id="UP000831495">
    <property type="component" value="Chromosome"/>
</dbReference>
<proteinExistence type="predicted"/>
<evidence type="ECO:0000256" key="3">
    <source>
        <dbReference type="ARBA" id="ARBA00023002"/>
    </source>
</evidence>
<dbReference type="InterPro" id="IPR000415">
    <property type="entry name" value="Nitroreductase-like"/>
</dbReference>
<evidence type="ECO:0000313" key="5">
    <source>
        <dbReference type="EMBL" id="UQS81483.1"/>
    </source>
</evidence>
<dbReference type="InterPro" id="IPR029479">
    <property type="entry name" value="Nitroreductase"/>
</dbReference>
<keyword evidence="1" id="KW-0285">Flavoprotein</keyword>
<dbReference type="SUPFAM" id="SSF55469">
    <property type="entry name" value="FMN-dependent nitroreductase-like"/>
    <property type="match status" value="1"/>
</dbReference>
<name>A0ABY4P6W7_9LACO</name>
<organism evidence="5 6">
    <name type="scientific">Bombilactobacillus folatiphilus</name>
    <dbReference type="NCBI Taxonomy" id="2923362"/>
    <lineage>
        <taxon>Bacteria</taxon>
        <taxon>Bacillati</taxon>
        <taxon>Bacillota</taxon>
        <taxon>Bacilli</taxon>
        <taxon>Lactobacillales</taxon>
        <taxon>Lactobacillaceae</taxon>
        <taxon>Bombilactobacillus</taxon>
    </lineage>
</organism>
<dbReference type="Gene3D" id="3.40.109.10">
    <property type="entry name" value="NADH Oxidase"/>
    <property type="match status" value="1"/>
</dbReference>
<evidence type="ECO:0000259" key="4">
    <source>
        <dbReference type="Pfam" id="PF00881"/>
    </source>
</evidence>
<keyword evidence="3" id="KW-0560">Oxidoreductase</keyword>
<dbReference type="RefSeq" id="WP_249513750.1">
    <property type="nucleotide sequence ID" value="NZ_CP093366.1"/>
</dbReference>
<reference evidence="5" key="1">
    <citation type="journal article" date="2022" name="Int. J. Syst. Evol. Microbiol.">
        <title>Apilactobacillus apisilvae sp. nov., Nicolia spurrieriana gen. nov. sp. nov., Bombilactobacillus folatiphilus sp. nov. and Bombilactobacillus thymidiniphilus sp. nov., four new lactic acid bacterial isolates from stingless bees Tetragonula carbonaria and Austroplebeia australis.</title>
        <authorList>
            <person name="Oliphant S.A."/>
            <person name="Watson-Haigh N.S."/>
            <person name="Sumby K.M."/>
            <person name="Gardner J."/>
            <person name="Groom S."/>
            <person name="Jiranek V."/>
        </authorList>
    </citation>
    <scope>NUCLEOTIDE SEQUENCE</scope>
    <source>
        <strain evidence="5">SG4_D2</strain>
    </source>
</reference>
<dbReference type="PANTHER" id="PTHR23026">
    <property type="entry name" value="NADPH NITROREDUCTASE"/>
    <property type="match status" value="1"/>
</dbReference>
<keyword evidence="2" id="KW-0288">FMN</keyword>
<accession>A0ABY4P6W7</accession>
<evidence type="ECO:0000313" key="6">
    <source>
        <dbReference type="Proteomes" id="UP000831495"/>
    </source>
</evidence>
<evidence type="ECO:0000256" key="1">
    <source>
        <dbReference type="ARBA" id="ARBA00022630"/>
    </source>
</evidence>
<dbReference type="InterPro" id="IPR050627">
    <property type="entry name" value="Nitroreductase/BluB"/>
</dbReference>
<gene>
    <name evidence="5" type="ORF">MOO45_04465</name>
</gene>